<dbReference type="FunFam" id="2.30.30.140:FF:000018">
    <property type="entry name" value="Serine/threonine-protein kinase 31"/>
    <property type="match status" value="1"/>
</dbReference>
<accession>A0A147B940</accession>
<dbReference type="PROSITE" id="PS50304">
    <property type="entry name" value="TUDOR"/>
    <property type="match status" value="1"/>
</dbReference>
<feature type="non-terminal residue" evidence="2">
    <location>
        <position position="1"/>
    </location>
</feature>
<dbReference type="SUPFAM" id="SSF63748">
    <property type="entry name" value="Tudor/PWWP/MBT"/>
    <property type="match status" value="1"/>
</dbReference>
<evidence type="ECO:0000313" key="2">
    <source>
        <dbReference type="EMBL" id="JAR87299.1"/>
    </source>
</evidence>
<dbReference type="Gene3D" id="2.30.30.140">
    <property type="match status" value="1"/>
</dbReference>
<dbReference type="PANTHER" id="PTHR22948:SF29">
    <property type="entry name" value="FI02030P-RELATED"/>
    <property type="match status" value="1"/>
</dbReference>
<dbReference type="InterPro" id="IPR050621">
    <property type="entry name" value="Tudor_domain_containing"/>
</dbReference>
<dbReference type="EMBL" id="GEIB01000662">
    <property type="protein sequence ID" value="JAR87299.1"/>
    <property type="molecule type" value="Transcribed_RNA"/>
</dbReference>
<protein>
    <submittedName>
        <fullName evidence="2">Nuclease domain containing protein 1</fullName>
    </submittedName>
</protein>
<dbReference type="PANTHER" id="PTHR22948">
    <property type="entry name" value="TUDOR DOMAIN CONTAINING PROTEIN"/>
    <property type="match status" value="1"/>
</dbReference>
<dbReference type="InterPro" id="IPR002999">
    <property type="entry name" value="Tudor"/>
</dbReference>
<dbReference type="AlphaFoldDB" id="A0A147B940"/>
<dbReference type="Gene3D" id="2.40.50.90">
    <property type="match status" value="1"/>
</dbReference>
<name>A0A147B940_9ACAR</name>
<feature type="domain" description="Tudor" evidence="1">
    <location>
        <begin position="44"/>
        <end position="104"/>
    </location>
</feature>
<dbReference type="GO" id="GO:0005737">
    <property type="term" value="C:cytoplasm"/>
    <property type="evidence" value="ECO:0007669"/>
    <property type="project" value="UniProtKB-ARBA"/>
</dbReference>
<dbReference type="SMART" id="SM00333">
    <property type="entry name" value="TUDOR"/>
    <property type="match status" value="1"/>
</dbReference>
<evidence type="ECO:0000259" key="1">
    <source>
        <dbReference type="PROSITE" id="PS50304"/>
    </source>
</evidence>
<proteinExistence type="predicted"/>
<dbReference type="Pfam" id="PF00567">
    <property type="entry name" value="TUDOR"/>
    <property type="match status" value="1"/>
</dbReference>
<reference evidence="2" key="1">
    <citation type="submission" date="2016-03" db="EMBL/GenBank/DDBJ databases">
        <title>Gut transcriptome analysis on engorged females of Ornithodoros mimon (Acari: Argasidae) and phylogenetic inferences of soft ticks.</title>
        <authorList>
            <person name="Landulfo G.A."/>
            <person name="Giovanni D."/>
            <person name="Carvalho E."/>
            <person name="Junqueira-de-Azevedo I."/>
            <person name="Patane J."/>
            <person name="Mendoca R."/>
            <person name="Barros-Battesti D."/>
        </authorList>
    </citation>
    <scope>NUCLEOTIDE SEQUENCE</scope>
    <source>
        <strain evidence="2">Females</strain>
        <tissue evidence="2">Gut</tissue>
    </source>
</reference>
<sequence length="165" mass="17631">QESFDAVIICTDGKVFHVQPMYRAEGLLSLITALKSPPEGSLVSCDPSDFVVARSSDDNCWYRAQVVSIASDGNRAKVSYIDFGNCEVVNMDVLKPLPPALASEPACALAVELHKVPALAPEDVSILVQRTVKIEVVGGSANVWKVKMTTADGIVVNDALTAQDE</sequence>
<dbReference type="InterPro" id="IPR035437">
    <property type="entry name" value="SNase_OB-fold_sf"/>
</dbReference>
<organism evidence="2">
    <name type="scientific">Alectorobius mimon</name>
    <dbReference type="NCBI Taxonomy" id="360319"/>
    <lineage>
        <taxon>Eukaryota</taxon>
        <taxon>Metazoa</taxon>
        <taxon>Ecdysozoa</taxon>
        <taxon>Arthropoda</taxon>
        <taxon>Chelicerata</taxon>
        <taxon>Arachnida</taxon>
        <taxon>Acari</taxon>
        <taxon>Parasitiformes</taxon>
        <taxon>Ixodida</taxon>
        <taxon>Ixodoidea</taxon>
        <taxon>Argasidae</taxon>
        <taxon>Ornithodorinae</taxon>
        <taxon>Alectorobius</taxon>
    </lineage>
</organism>
<feature type="non-terminal residue" evidence="2">
    <location>
        <position position="165"/>
    </location>
</feature>